<dbReference type="Gene3D" id="3.30.420.10">
    <property type="entry name" value="Ribonuclease H-like superfamily/Ribonuclease H"/>
    <property type="match status" value="1"/>
</dbReference>
<dbReference type="PROSITE" id="PS50994">
    <property type="entry name" value="INTEGRASE"/>
    <property type="match status" value="1"/>
</dbReference>
<feature type="region of interest" description="Disordered" evidence="4">
    <location>
        <begin position="1099"/>
        <end position="1146"/>
    </location>
</feature>
<dbReference type="InterPro" id="IPR043502">
    <property type="entry name" value="DNA/RNA_pol_sf"/>
</dbReference>
<dbReference type="OrthoDB" id="2285631at2759"/>
<dbReference type="InterPro" id="IPR043128">
    <property type="entry name" value="Rev_trsase/Diguanyl_cyclase"/>
</dbReference>
<dbReference type="CDD" id="cd09274">
    <property type="entry name" value="RNase_HI_RT_Ty3"/>
    <property type="match status" value="1"/>
</dbReference>
<dbReference type="CDD" id="cd01647">
    <property type="entry name" value="RT_LTR"/>
    <property type="match status" value="1"/>
</dbReference>
<evidence type="ECO:0000313" key="8">
    <source>
        <dbReference type="EMBL" id="GAN11547.1"/>
    </source>
</evidence>
<dbReference type="Proteomes" id="UP000053815">
    <property type="component" value="Unassembled WGS sequence"/>
</dbReference>
<dbReference type="InterPro" id="IPR050951">
    <property type="entry name" value="Retrovirus_Pol_polyprotein"/>
</dbReference>
<feature type="domain" description="Integrase catalytic" evidence="7">
    <location>
        <begin position="747"/>
        <end position="908"/>
    </location>
</feature>
<dbReference type="InterPro" id="IPR001584">
    <property type="entry name" value="Integrase_cat-core"/>
</dbReference>
<dbReference type="PANTHER" id="PTHR37984:SF5">
    <property type="entry name" value="PROTEIN NYNRIN-LIKE"/>
    <property type="match status" value="1"/>
</dbReference>
<dbReference type="Pfam" id="PF00665">
    <property type="entry name" value="rve"/>
    <property type="match status" value="1"/>
</dbReference>
<sequence>MSPALAGTLKVEINKSDFGTIKTCQRDNVVERMGSTVEKIKLTYNSRICNANLEVFDIFNGLHVVIGMDLITQFGITISNIAMDWDDDNNLEIPPIDPEPYVPNNQPYGTDEERAKLLSEVMPLLKANKQIDPKAHCTLPDSVFELHVLKEERHKLFRPQWPLEEKVKPVVKAQIAKWLENGVIERAPPGNPYNCPLFPVRKKNAQGEYSGDSRVVMDCRLVNFALDPARSDRFPLPLISELHRKMSKHSIYTVIDLSQCFHAFAVHPKSRPYLSFTDPTTGLQYMHSKAPMGLTPLSSFVQRQLTNLFADLNEVTTNFIDDITVHTEANMETHIKYVKLVIERLTKANLTINTAKTHLAQRSINILGFCLSEKGLAVDQRKVSNILDWDPVCKTSKELASRLGLINFFRSHLPCLSQLTTPLDGIKNAPDITKVWTKDHTSAMKKIQQLMINAPVLSAPDMSHDIHLVTDSSAYGIGACLYQVKKKRVYYLGFIARKLTACEMRWGSTKRELLAVVYAFKKYLQWLWGNKFHLYVDNKGLLFLHSQEKLTRMIENFYETIFELHFDITFCAGIHNILADRLSRIFDHGTKKLEGSGDGMARRATVVEKRKINDLEDDNSNKKTKLLTNEVTNDRDVVTKNDVDFENINSIVKENVEIQASSPQKELFIYASHLDVYEQPKDEAEKKTLLEKAHLLGHFGVTAMEQVIHEEYQMHWTGLRKDIEAYVKNCGKCRVFNLGKHVYHPPKSIVPNGVFDHIVMDLGTFDITTPRGNNFIMVVMDLFSRFIILRAIPDKKATTVAKELVSIWSLFGYSQIVGHDNGKEFSNQLLEAIALHAGVEKAVSLPFNPLGNSNAEAAVKSAKGIIIKMLEGRAENWDLYLDGTAYCLNCHKSRLHGMMPFVVVFARLPNELKDYSKVQAVLPDQEIDIKALKKKIKMIDKILVPAIKEQIVKTKEADNAYFRKRHKILEKPFRIGSSVMIKNIDKNKKTDPNYEGPYSVYGYTKNGSYILQDKSDAFLSRDIPTSHIKLISEDGILPEEKEQTYIVQSILNHRGTEPNHEYLVRWEGYDSSWDSWEPPSMFDDKEAIATYWSRRNAGQLSSKKGGKKKLLPKSVNKRKVESRQEKSVRRKARIAATASITDTTSK</sequence>
<organism evidence="8">
    <name type="scientific">Mucor ambiguus</name>
    <dbReference type="NCBI Taxonomy" id="91626"/>
    <lineage>
        <taxon>Eukaryota</taxon>
        <taxon>Fungi</taxon>
        <taxon>Fungi incertae sedis</taxon>
        <taxon>Mucoromycota</taxon>
        <taxon>Mucoromycotina</taxon>
        <taxon>Mucoromycetes</taxon>
        <taxon>Mucorales</taxon>
        <taxon>Mucorineae</taxon>
        <taxon>Mucoraceae</taxon>
        <taxon>Mucor</taxon>
    </lineage>
</organism>
<dbReference type="Gene3D" id="3.10.10.10">
    <property type="entry name" value="HIV Type 1 Reverse Transcriptase, subunit A, domain 1"/>
    <property type="match status" value="1"/>
</dbReference>
<gene>
    <name evidence="8" type="ORF">MAM1_0680d11114</name>
</gene>
<feature type="compositionally biased region" description="Basic and acidic residues" evidence="4">
    <location>
        <begin position="1118"/>
        <end position="1127"/>
    </location>
</feature>
<dbReference type="Gene3D" id="3.30.70.270">
    <property type="match status" value="2"/>
</dbReference>
<dbReference type="InterPro" id="IPR041577">
    <property type="entry name" value="RT_RNaseH_2"/>
</dbReference>
<dbReference type="PROSITE" id="PS50878">
    <property type="entry name" value="RT_POL"/>
    <property type="match status" value="1"/>
</dbReference>
<evidence type="ECO:0000259" key="6">
    <source>
        <dbReference type="PROSITE" id="PS50878"/>
    </source>
</evidence>
<dbReference type="InterPro" id="IPR000477">
    <property type="entry name" value="RT_dom"/>
</dbReference>
<dbReference type="Pfam" id="PF17919">
    <property type="entry name" value="RT_RNaseH_2"/>
    <property type="match status" value="1"/>
</dbReference>
<dbReference type="InterPro" id="IPR016197">
    <property type="entry name" value="Chromo-like_dom_sf"/>
</dbReference>
<dbReference type="AlphaFoldDB" id="A0A0C9N654"/>
<dbReference type="GO" id="GO:0015074">
    <property type="term" value="P:DNA integration"/>
    <property type="evidence" value="ECO:0007669"/>
    <property type="project" value="InterPro"/>
</dbReference>
<keyword evidence="9" id="KW-1185">Reference proteome</keyword>
<evidence type="ECO:0000256" key="1">
    <source>
        <dbReference type="ARBA" id="ARBA00004123"/>
    </source>
</evidence>
<evidence type="ECO:0000313" key="9">
    <source>
        <dbReference type="Proteomes" id="UP000053815"/>
    </source>
</evidence>
<dbReference type="EMBL" id="DF836969">
    <property type="protein sequence ID" value="GAN11547.1"/>
    <property type="molecule type" value="Genomic_DNA"/>
</dbReference>
<feature type="domain" description="Chromo" evidence="5">
    <location>
        <begin position="1045"/>
        <end position="1103"/>
    </location>
</feature>
<dbReference type="PANTHER" id="PTHR37984">
    <property type="entry name" value="PROTEIN CBG26694"/>
    <property type="match status" value="1"/>
</dbReference>
<proteinExistence type="predicted"/>
<protein>
    <recommendedName>
        <fullName evidence="10">Reverse transcriptase</fullName>
    </recommendedName>
</protein>
<dbReference type="GO" id="GO:0005634">
    <property type="term" value="C:nucleus"/>
    <property type="evidence" value="ECO:0007669"/>
    <property type="project" value="UniProtKB-SubCell"/>
</dbReference>
<dbReference type="SUPFAM" id="SSF54160">
    <property type="entry name" value="Chromo domain-like"/>
    <property type="match status" value="1"/>
</dbReference>
<dbReference type="PROSITE" id="PS50013">
    <property type="entry name" value="CHROMO_2"/>
    <property type="match status" value="1"/>
</dbReference>
<accession>A0A0C9N654</accession>
<comment type="subcellular location">
    <subcellularLocation>
        <location evidence="1">Nucleus</location>
    </subcellularLocation>
</comment>
<dbReference type="SUPFAM" id="SSF53098">
    <property type="entry name" value="Ribonuclease H-like"/>
    <property type="match status" value="1"/>
</dbReference>
<evidence type="ECO:0000259" key="7">
    <source>
        <dbReference type="PROSITE" id="PS50994"/>
    </source>
</evidence>
<dbReference type="InterPro" id="IPR036397">
    <property type="entry name" value="RNaseH_sf"/>
</dbReference>
<reference evidence="8" key="1">
    <citation type="submission" date="2014-09" db="EMBL/GenBank/DDBJ databases">
        <title>Draft genome sequence of an oleaginous Mucoromycotina fungus Mucor ambiguus NBRC6742.</title>
        <authorList>
            <person name="Takeda I."/>
            <person name="Yamane N."/>
            <person name="Morita T."/>
            <person name="Tamano K."/>
            <person name="Machida M."/>
            <person name="Baker S."/>
            <person name="Koike H."/>
        </authorList>
    </citation>
    <scope>NUCLEOTIDE SEQUENCE</scope>
    <source>
        <strain evidence="8">NBRC 6742</strain>
    </source>
</reference>
<name>A0A0C9N654_9FUNG</name>
<dbReference type="Gene3D" id="2.40.50.40">
    <property type="match status" value="1"/>
</dbReference>
<dbReference type="SMART" id="SM00298">
    <property type="entry name" value="CHROMO"/>
    <property type="match status" value="1"/>
</dbReference>
<dbReference type="PROSITE" id="PS00598">
    <property type="entry name" value="CHROMO_1"/>
    <property type="match status" value="1"/>
</dbReference>
<dbReference type="Pfam" id="PF00385">
    <property type="entry name" value="Chromo"/>
    <property type="match status" value="1"/>
</dbReference>
<dbReference type="InterPro" id="IPR023780">
    <property type="entry name" value="Chromo_domain"/>
</dbReference>
<dbReference type="Gene3D" id="1.10.340.70">
    <property type="match status" value="1"/>
</dbReference>
<dbReference type="InterPro" id="IPR012337">
    <property type="entry name" value="RNaseH-like_sf"/>
</dbReference>
<dbReference type="Pfam" id="PF00078">
    <property type="entry name" value="RVT_1"/>
    <property type="match status" value="1"/>
</dbReference>
<dbReference type="InterPro" id="IPR000953">
    <property type="entry name" value="Chromo/chromo_shadow_dom"/>
</dbReference>
<feature type="compositionally biased region" description="Basic residues" evidence="4">
    <location>
        <begin position="1104"/>
        <end position="1117"/>
    </location>
</feature>
<evidence type="ECO:0000256" key="2">
    <source>
        <dbReference type="ARBA" id="ARBA00023242"/>
    </source>
</evidence>
<evidence type="ECO:0000259" key="5">
    <source>
        <dbReference type="PROSITE" id="PS50013"/>
    </source>
</evidence>
<dbReference type="SUPFAM" id="SSF56672">
    <property type="entry name" value="DNA/RNA polymerases"/>
    <property type="match status" value="1"/>
</dbReference>
<evidence type="ECO:0000256" key="4">
    <source>
        <dbReference type="SAM" id="MobiDB-lite"/>
    </source>
</evidence>
<evidence type="ECO:0008006" key="10">
    <source>
        <dbReference type="Google" id="ProtNLM"/>
    </source>
</evidence>
<dbReference type="GO" id="GO:0003676">
    <property type="term" value="F:nucleic acid binding"/>
    <property type="evidence" value="ECO:0007669"/>
    <property type="project" value="InterPro"/>
</dbReference>
<dbReference type="Pfam" id="PF17921">
    <property type="entry name" value="Integrase_H2C2"/>
    <property type="match status" value="1"/>
</dbReference>
<dbReference type="GO" id="GO:0003824">
    <property type="term" value="F:catalytic activity"/>
    <property type="evidence" value="ECO:0007669"/>
    <property type="project" value="UniProtKB-KW"/>
</dbReference>
<dbReference type="STRING" id="91626.A0A0C9N654"/>
<evidence type="ECO:0000256" key="3">
    <source>
        <dbReference type="ARBA" id="ARBA00023268"/>
    </source>
</evidence>
<feature type="compositionally biased region" description="Low complexity" evidence="4">
    <location>
        <begin position="1134"/>
        <end position="1146"/>
    </location>
</feature>
<feature type="domain" description="Reverse transcriptase" evidence="6">
    <location>
        <begin position="181"/>
        <end position="371"/>
    </location>
</feature>
<keyword evidence="2" id="KW-0539">Nucleus</keyword>
<dbReference type="InterPro" id="IPR041588">
    <property type="entry name" value="Integrase_H2C2"/>
</dbReference>
<keyword evidence="3" id="KW-0511">Multifunctional enzyme</keyword>
<dbReference type="InterPro" id="IPR023779">
    <property type="entry name" value="Chromodomain_CS"/>
</dbReference>